<dbReference type="Pfam" id="PF00582">
    <property type="entry name" value="Usp"/>
    <property type="match status" value="1"/>
</dbReference>
<dbReference type="Proteomes" id="UP001301152">
    <property type="component" value="Unassembled WGS sequence"/>
</dbReference>
<dbReference type="CDD" id="cd00293">
    <property type="entry name" value="USP-like"/>
    <property type="match status" value="1"/>
</dbReference>
<evidence type="ECO:0000313" key="2">
    <source>
        <dbReference type="EMBL" id="MCX2564356.1"/>
    </source>
</evidence>
<gene>
    <name evidence="2" type="ORF">OQ497_10340</name>
</gene>
<proteinExistence type="predicted"/>
<evidence type="ECO:0000259" key="1">
    <source>
        <dbReference type="Pfam" id="PF00582"/>
    </source>
</evidence>
<keyword evidence="3" id="KW-1185">Reference proteome</keyword>
<accession>A0ABT3QGG4</accession>
<reference evidence="2 3" key="1">
    <citation type="submission" date="2022-11" db="EMBL/GenBank/DDBJ databases">
        <title>Genome sequencing of Acetobacter type strain.</title>
        <authorList>
            <person name="Heo J."/>
            <person name="Lee D."/>
            <person name="Han B.-H."/>
            <person name="Hong S.-B."/>
            <person name="Kwon S.-W."/>
        </authorList>
    </citation>
    <scope>NUCLEOTIDE SEQUENCE [LARGE SCALE GENOMIC DNA]</scope>
    <source>
        <strain evidence="2 3">KACC 21253</strain>
    </source>
</reference>
<sequence length="267" mass="29812">MRRCLVIVGRPENAEEMLNFVSGIAARLQPDCIDFMALREPPGDGLSLLTESSTVLLREDQADWAEAWRARVNLWRQNLYQAVTDGIFPEINWLAPEAKADVIIPVFGRDADLLILNLPQERDTEHQKQILRSAVFETGRPLLLVPDGWRGSCCDNIMLSWKQSDCARRAFEASRPLLAGAAVHVLVNGEDPWPYDIMPEVNVTDVRVVRLSSPTAAGATILGEARRWQADLIVMGGYKHAALHNRLVSSTTGYVLHNSVLPVFLQH</sequence>
<dbReference type="RefSeq" id="WP_086635450.1">
    <property type="nucleotide sequence ID" value="NZ_JAERKZ010000004.1"/>
</dbReference>
<feature type="domain" description="UspA" evidence="1">
    <location>
        <begin position="217"/>
        <end position="264"/>
    </location>
</feature>
<dbReference type="Gene3D" id="3.40.50.12370">
    <property type="match status" value="1"/>
</dbReference>
<comment type="caution">
    <text evidence="2">The sequence shown here is derived from an EMBL/GenBank/DDBJ whole genome shotgun (WGS) entry which is preliminary data.</text>
</comment>
<organism evidence="2 3">
    <name type="scientific">Acetobacter thailandicus</name>
    <dbReference type="NCBI Taxonomy" id="1502842"/>
    <lineage>
        <taxon>Bacteria</taxon>
        <taxon>Pseudomonadati</taxon>
        <taxon>Pseudomonadota</taxon>
        <taxon>Alphaproteobacteria</taxon>
        <taxon>Acetobacterales</taxon>
        <taxon>Acetobacteraceae</taxon>
        <taxon>Acetobacter</taxon>
    </lineage>
</organism>
<dbReference type="SUPFAM" id="SSF52402">
    <property type="entry name" value="Adenine nucleotide alpha hydrolases-like"/>
    <property type="match status" value="1"/>
</dbReference>
<evidence type="ECO:0000313" key="3">
    <source>
        <dbReference type="Proteomes" id="UP001301152"/>
    </source>
</evidence>
<name>A0ABT3QGG4_9PROT</name>
<dbReference type="InterPro" id="IPR006016">
    <property type="entry name" value="UspA"/>
</dbReference>
<protein>
    <submittedName>
        <fullName evidence="2">Universal stress protein</fullName>
    </submittedName>
</protein>
<dbReference type="EMBL" id="JAPIUZ010000005">
    <property type="protein sequence ID" value="MCX2564356.1"/>
    <property type="molecule type" value="Genomic_DNA"/>
</dbReference>